<evidence type="ECO:0000313" key="4">
    <source>
        <dbReference type="EMBL" id="KAG5441971.1"/>
    </source>
</evidence>
<feature type="transmembrane region" description="Helical" evidence="2">
    <location>
        <begin position="527"/>
        <end position="548"/>
    </location>
</feature>
<keyword evidence="5" id="KW-1185">Reference proteome</keyword>
<dbReference type="OrthoDB" id="6241135at2759"/>
<name>A0A419Q1W4_CLOSI</name>
<dbReference type="InterPro" id="IPR036179">
    <property type="entry name" value="Ig-like_dom_sf"/>
</dbReference>
<feature type="region of interest" description="Disordered" evidence="1">
    <location>
        <begin position="593"/>
        <end position="645"/>
    </location>
</feature>
<dbReference type="AlphaFoldDB" id="A0A419Q1W4"/>
<dbReference type="InParanoid" id="A0A419Q1W4"/>
<reference evidence="4 5" key="1">
    <citation type="journal article" date="2018" name="Biotechnol. Adv.">
        <title>Improved genomic resources and new bioinformatic workflow for the carcinogenic parasite Clonorchis sinensis: Biotechnological implications.</title>
        <authorList>
            <person name="Wang D."/>
            <person name="Korhonen P.K."/>
            <person name="Gasser R.B."/>
            <person name="Young N.D."/>
        </authorList>
    </citation>
    <scope>NUCLEOTIDE SEQUENCE [LARGE SCALE GENOMIC DNA]</scope>
    <source>
        <strain evidence="4">Cs-k2</strain>
    </source>
</reference>
<feature type="compositionally biased region" description="Basic and acidic residues" evidence="1">
    <location>
        <begin position="636"/>
        <end position="645"/>
    </location>
</feature>
<keyword evidence="2" id="KW-0472">Membrane</keyword>
<comment type="caution">
    <text evidence="4">The sequence shown here is derived from an EMBL/GenBank/DDBJ whole genome shotgun (WGS) entry which is preliminary data.</text>
</comment>
<evidence type="ECO:0000256" key="2">
    <source>
        <dbReference type="SAM" id="Phobius"/>
    </source>
</evidence>
<evidence type="ECO:0000256" key="3">
    <source>
        <dbReference type="SAM" id="SignalP"/>
    </source>
</evidence>
<gene>
    <name evidence="4" type="ORF">CSKR_110770</name>
</gene>
<feature type="compositionally biased region" description="Acidic residues" evidence="1">
    <location>
        <begin position="593"/>
        <end position="635"/>
    </location>
</feature>
<dbReference type="InterPro" id="IPR013783">
    <property type="entry name" value="Ig-like_fold"/>
</dbReference>
<keyword evidence="2" id="KW-1133">Transmembrane helix</keyword>
<accession>A0A419Q1W4</accession>
<dbReference type="Gene3D" id="2.60.40.10">
    <property type="entry name" value="Immunoglobulins"/>
    <property type="match status" value="1"/>
</dbReference>
<keyword evidence="3" id="KW-0732">Signal</keyword>
<keyword evidence="2" id="KW-0812">Transmembrane</keyword>
<organism evidence="4 5">
    <name type="scientific">Clonorchis sinensis</name>
    <name type="common">Chinese liver fluke</name>
    <dbReference type="NCBI Taxonomy" id="79923"/>
    <lineage>
        <taxon>Eukaryota</taxon>
        <taxon>Metazoa</taxon>
        <taxon>Spiralia</taxon>
        <taxon>Lophotrochozoa</taxon>
        <taxon>Platyhelminthes</taxon>
        <taxon>Trematoda</taxon>
        <taxon>Digenea</taxon>
        <taxon>Opisthorchiida</taxon>
        <taxon>Opisthorchiata</taxon>
        <taxon>Opisthorchiidae</taxon>
        <taxon>Clonorchis</taxon>
    </lineage>
</organism>
<reference evidence="4 5" key="2">
    <citation type="journal article" date="2021" name="Genomics">
        <title>High-quality reference genome for Clonorchis sinensis.</title>
        <authorList>
            <person name="Young N.D."/>
            <person name="Stroehlein A.J."/>
            <person name="Kinkar L."/>
            <person name="Wang T."/>
            <person name="Sohn W.M."/>
            <person name="Chang B.C.H."/>
            <person name="Kaur P."/>
            <person name="Weisz D."/>
            <person name="Dudchenko O."/>
            <person name="Aiden E.L."/>
            <person name="Korhonen P.K."/>
            <person name="Gasser R.B."/>
        </authorList>
    </citation>
    <scope>NUCLEOTIDE SEQUENCE [LARGE SCALE GENOMIC DNA]</scope>
    <source>
        <strain evidence="4">Cs-k2</strain>
    </source>
</reference>
<feature type="chain" id="PRO_5043635594" evidence="3">
    <location>
        <begin position="21"/>
        <end position="645"/>
    </location>
</feature>
<sequence length="645" mass="74497">MVLLAKRFVLFLLLIVPVRSSEEFENRLFFVTLSVSGDEDKPPYIYVGVAKDEGRFYEDPFSCVTRRAEMATKQHVGILVAYGSSETLELQCQVCSGERLSKFKWFKVSRSEPGKPMILVQDRLDNKHWVLDKSMLEEVISEPVGPKKYNPCLWRKTNTLHFDNFRVPQDLGTYVCMHTRSPIHAVNNIWYHVDTILPYAGFADPVDLPAKHQMHSRVESLSQIRTLQETLDHDLAALPDFVDMYFDTLHITSRLFNNLPRSTQCGEVPVRSDRACFVRIQPEVMSQLQFADEPNKLIYNVLRHTFEFLVNYQLATENNQRVIRQEAARRKATELGFYMQINDTEIYVPCTYTLFKHLPDLDGTFNPLGKRGLYSEMVYDFACPELNPMDLINLALERDVTRMKIQMLGLTDVRFMKIEKVAVEGKAFLRISCNLDPQANCSSWRSDALWKFKSAVSFHRRTMMNERIYMSGNCDLVITNLERNDSGDYECFVRDPRNPAAWQRVPHIAYRVSVEKASYKWPEESDLLIGLFILVTWAVCICIAWSCLMGYNYHVYTSALVIAATRLKQLKEALGEVIPQDDGAMPQEEDDGFLMETWENDDVQQDMEDSAETEEEDEVVLEDFSEVEPQDDEYSDPEKTSSVEA</sequence>
<proteinExistence type="predicted"/>
<feature type="signal peptide" evidence="3">
    <location>
        <begin position="1"/>
        <end position="20"/>
    </location>
</feature>
<evidence type="ECO:0000256" key="1">
    <source>
        <dbReference type="SAM" id="MobiDB-lite"/>
    </source>
</evidence>
<dbReference type="SUPFAM" id="SSF48726">
    <property type="entry name" value="Immunoglobulin"/>
    <property type="match status" value="1"/>
</dbReference>
<dbReference type="InterPro" id="IPR007110">
    <property type="entry name" value="Ig-like_dom"/>
</dbReference>
<protein>
    <submittedName>
        <fullName evidence="4">Uncharacterized protein</fullName>
    </submittedName>
</protein>
<dbReference type="PROSITE" id="PS50835">
    <property type="entry name" value="IG_LIKE"/>
    <property type="match status" value="1"/>
</dbReference>
<dbReference type="EMBL" id="NIRI02000076">
    <property type="protein sequence ID" value="KAG5441971.1"/>
    <property type="molecule type" value="Genomic_DNA"/>
</dbReference>
<dbReference type="Proteomes" id="UP000286415">
    <property type="component" value="Unassembled WGS sequence"/>
</dbReference>
<evidence type="ECO:0000313" key="5">
    <source>
        <dbReference type="Proteomes" id="UP000286415"/>
    </source>
</evidence>